<keyword evidence="3" id="KW-1185">Reference proteome</keyword>
<organism evidence="2 3">
    <name type="scientific">Actinomadura montaniterrae</name>
    <dbReference type="NCBI Taxonomy" id="1803903"/>
    <lineage>
        <taxon>Bacteria</taxon>
        <taxon>Bacillati</taxon>
        <taxon>Actinomycetota</taxon>
        <taxon>Actinomycetes</taxon>
        <taxon>Streptosporangiales</taxon>
        <taxon>Thermomonosporaceae</taxon>
        <taxon>Actinomadura</taxon>
    </lineage>
</organism>
<dbReference type="PANTHER" id="PTHR43236:SF2">
    <property type="entry name" value="BLL0069 PROTEIN"/>
    <property type="match status" value="1"/>
</dbReference>
<comment type="caution">
    <text evidence="2">The sequence shown here is derived from an EMBL/GenBank/DDBJ whole genome shotgun (WGS) entry which is preliminary data.</text>
</comment>
<dbReference type="AlphaFoldDB" id="A0A6L3W636"/>
<name>A0A6L3W636_9ACTN</name>
<reference evidence="2 3" key="1">
    <citation type="submission" date="2019-09" db="EMBL/GenBank/DDBJ databases">
        <title>Actinomadura physcomitrii sp. nov., a novel actinomycete isolated from moss [Physcomitrium sphaericum (Ludw) Fuernr].</title>
        <authorList>
            <person name="Liu C."/>
            <person name="Zhuang X."/>
        </authorList>
    </citation>
    <scope>NUCLEOTIDE SEQUENCE [LARGE SCALE GENOMIC DNA]</scope>
    <source>
        <strain evidence="2 3">CYP1-1B</strain>
    </source>
</reference>
<dbReference type="RefSeq" id="WP_151539601.1">
    <property type="nucleotide sequence ID" value="NZ_WBMR01000018.1"/>
</dbReference>
<gene>
    <name evidence="2" type="ORF">F9B16_09330</name>
</gene>
<dbReference type="PANTHER" id="PTHR43236">
    <property type="entry name" value="ANTITOXIN HIGA1"/>
    <property type="match status" value="1"/>
</dbReference>
<evidence type="ECO:0000313" key="3">
    <source>
        <dbReference type="Proteomes" id="UP000483004"/>
    </source>
</evidence>
<accession>A0A6L3W636</accession>
<dbReference type="Pfam" id="PF06114">
    <property type="entry name" value="Peptidase_M78"/>
    <property type="match status" value="1"/>
</dbReference>
<proteinExistence type="predicted"/>
<dbReference type="EMBL" id="WBMR01000018">
    <property type="protein sequence ID" value="KAB2384821.1"/>
    <property type="molecule type" value="Genomic_DNA"/>
</dbReference>
<dbReference type="InterPro" id="IPR010359">
    <property type="entry name" value="IrrE_HExxH"/>
</dbReference>
<sequence length="180" mass="20212">MQALALDLRAELGLTYDAPFDPYRLCSDYGVPVYPVEGLSEFGCPADVIEHFTLLRPGMWSAALIPYGTARFIVENTAHEPVRRRSNVTHEVGHLILEHEFDGALLTDEGCRKMNPQAEREAVYLSAELLVPKKAAIRAAFAGYDNARVARDFNVSERFAQWRMDASGTRRIAQRSRARS</sequence>
<evidence type="ECO:0000259" key="1">
    <source>
        <dbReference type="Pfam" id="PF06114"/>
    </source>
</evidence>
<evidence type="ECO:0000313" key="2">
    <source>
        <dbReference type="EMBL" id="KAB2384821.1"/>
    </source>
</evidence>
<dbReference type="InterPro" id="IPR052345">
    <property type="entry name" value="Rad_response_metalloprotease"/>
</dbReference>
<dbReference type="OrthoDB" id="572608at2"/>
<dbReference type="Proteomes" id="UP000483004">
    <property type="component" value="Unassembled WGS sequence"/>
</dbReference>
<protein>
    <submittedName>
        <fullName evidence="2">ImmA/IrrE family metallo-endopeptidase</fullName>
    </submittedName>
</protein>
<feature type="domain" description="IrrE N-terminal-like" evidence="1">
    <location>
        <begin position="70"/>
        <end position="163"/>
    </location>
</feature>
<dbReference type="Gene3D" id="1.10.10.2910">
    <property type="match status" value="1"/>
</dbReference>